<dbReference type="GO" id="GO:0004252">
    <property type="term" value="F:serine-type endopeptidase activity"/>
    <property type="evidence" value="ECO:0007669"/>
    <property type="project" value="InterPro"/>
</dbReference>
<evidence type="ECO:0000256" key="7">
    <source>
        <dbReference type="RuleBase" id="RU362042"/>
    </source>
</evidence>
<gene>
    <name evidence="10" type="ORF">SAMN02745111_02242</name>
</gene>
<comment type="subcellular location">
    <subcellularLocation>
        <location evidence="2">Cell membrane</location>
        <topology evidence="2">Single-pass type II membrane protein</topology>
    </subcellularLocation>
    <subcellularLocation>
        <location evidence="7">Membrane</location>
        <topology evidence="7">Single-pass type II membrane protein</topology>
    </subcellularLocation>
</comment>
<dbReference type="InterPro" id="IPR019533">
    <property type="entry name" value="Peptidase_S26"/>
</dbReference>
<comment type="similarity">
    <text evidence="3 7">Belongs to the peptidase S26 family.</text>
</comment>
<keyword evidence="7" id="KW-1133">Transmembrane helix</keyword>
<evidence type="ECO:0000256" key="6">
    <source>
        <dbReference type="PIRSR" id="PIRSR600223-1"/>
    </source>
</evidence>
<dbReference type="AlphaFoldDB" id="A0A1T4W357"/>
<dbReference type="SUPFAM" id="SSF51306">
    <property type="entry name" value="LexA/Signal peptidase"/>
    <property type="match status" value="1"/>
</dbReference>
<reference evidence="10 11" key="1">
    <citation type="submission" date="2017-02" db="EMBL/GenBank/DDBJ databases">
        <authorList>
            <person name="Peterson S.W."/>
        </authorList>
    </citation>
    <scope>NUCLEOTIDE SEQUENCE [LARGE SCALE GENOMIC DNA]</scope>
    <source>
        <strain evidence="10 11">ATCC 35992</strain>
    </source>
</reference>
<accession>A0A1T4W357</accession>
<dbReference type="PRINTS" id="PR00727">
    <property type="entry name" value="LEADERPTASE"/>
</dbReference>
<keyword evidence="7" id="KW-0472">Membrane</keyword>
<dbReference type="RefSeq" id="WP_078767069.1">
    <property type="nucleotide sequence ID" value="NZ_FUXZ01000016.1"/>
</dbReference>
<dbReference type="Pfam" id="PF10502">
    <property type="entry name" value="Peptidase_S26"/>
    <property type="match status" value="1"/>
</dbReference>
<organism evidence="10 11">
    <name type="scientific">Eubacterium uniforme</name>
    <dbReference type="NCBI Taxonomy" id="39495"/>
    <lineage>
        <taxon>Bacteria</taxon>
        <taxon>Bacillati</taxon>
        <taxon>Bacillota</taxon>
        <taxon>Clostridia</taxon>
        <taxon>Eubacteriales</taxon>
        <taxon>Eubacteriaceae</taxon>
        <taxon>Eubacterium</taxon>
    </lineage>
</organism>
<evidence type="ECO:0000256" key="2">
    <source>
        <dbReference type="ARBA" id="ARBA00004401"/>
    </source>
</evidence>
<feature type="region of interest" description="Disordered" evidence="8">
    <location>
        <begin position="1"/>
        <end position="32"/>
    </location>
</feature>
<protein>
    <recommendedName>
        <fullName evidence="4 7">Signal peptidase I</fullName>
        <ecNumber evidence="4 7">3.4.21.89</ecNumber>
    </recommendedName>
</protein>
<evidence type="ECO:0000256" key="5">
    <source>
        <dbReference type="ARBA" id="ARBA00022801"/>
    </source>
</evidence>
<dbReference type="NCBIfam" id="TIGR02227">
    <property type="entry name" value="sigpep_I_bact"/>
    <property type="match status" value="1"/>
</dbReference>
<evidence type="ECO:0000256" key="1">
    <source>
        <dbReference type="ARBA" id="ARBA00000677"/>
    </source>
</evidence>
<dbReference type="Gene3D" id="2.10.109.10">
    <property type="entry name" value="Umud Fragment, subunit A"/>
    <property type="match status" value="1"/>
</dbReference>
<evidence type="ECO:0000256" key="3">
    <source>
        <dbReference type="ARBA" id="ARBA00009370"/>
    </source>
</evidence>
<dbReference type="InterPro" id="IPR036286">
    <property type="entry name" value="LexA/Signal_pep-like_sf"/>
</dbReference>
<dbReference type="PROSITE" id="PS00761">
    <property type="entry name" value="SPASE_I_3"/>
    <property type="match status" value="1"/>
</dbReference>
<dbReference type="Proteomes" id="UP000190814">
    <property type="component" value="Unassembled WGS sequence"/>
</dbReference>
<keyword evidence="7" id="KW-0645">Protease</keyword>
<feature type="active site" evidence="6">
    <location>
        <position position="138"/>
    </location>
</feature>
<evidence type="ECO:0000256" key="8">
    <source>
        <dbReference type="SAM" id="MobiDB-lite"/>
    </source>
</evidence>
<dbReference type="CDD" id="cd06530">
    <property type="entry name" value="S26_SPase_I"/>
    <property type="match status" value="1"/>
</dbReference>
<dbReference type="EC" id="3.4.21.89" evidence="4 7"/>
<dbReference type="InterPro" id="IPR000223">
    <property type="entry name" value="Pept_S26A_signal_pept_1"/>
</dbReference>
<dbReference type="PANTHER" id="PTHR43390">
    <property type="entry name" value="SIGNAL PEPTIDASE I"/>
    <property type="match status" value="1"/>
</dbReference>
<dbReference type="GO" id="GO:0006465">
    <property type="term" value="P:signal peptide processing"/>
    <property type="evidence" value="ECO:0007669"/>
    <property type="project" value="InterPro"/>
</dbReference>
<keyword evidence="11" id="KW-1185">Reference proteome</keyword>
<dbReference type="InterPro" id="IPR019758">
    <property type="entry name" value="Pept_S26A_signal_pept_1_CS"/>
</dbReference>
<dbReference type="GO" id="GO:0009003">
    <property type="term" value="F:signal peptidase activity"/>
    <property type="evidence" value="ECO:0007669"/>
    <property type="project" value="UniProtKB-EC"/>
</dbReference>
<proteinExistence type="inferred from homology"/>
<sequence length="217" mass="25018">MVDYNKEFFGENSDSEDEKVNSQNVDYGVGDYNSRFDEVNDYIEPIEEEEKPKPKKRRRRRRSKGEILIFDYALPIVVGLVISFLLIHFFGRGVVKGSSMSPTLKDGQNVIIFKSNKHIKRNDIVFLHSDKLEEDIVKRVIAVENDVVEIKGTDVYVNSKKIDDSYTENHTDEQYIKPMKIPEGCIYVLGDNRDDSTDSRVLGPIDVEDVFAKVIYK</sequence>
<dbReference type="GO" id="GO:0005886">
    <property type="term" value="C:plasma membrane"/>
    <property type="evidence" value="ECO:0007669"/>
    <property type="project" value="UniProtKB-SubCell"/>
</dbReference>
<dbReference type="OrthoDB" id="9802919at2"/>
<evidence type="ECO:0000259" key="9">
    <source>
        <dbReference type="Pfam" id="PF10502"/>
    </source>
</evidence>
<evidence type="ECO:0000313" key="11">
    <source>
        <dbReference type="Proteomes" id="UP000190814"/>
    </source>
</evidence>
<feature type="active site" evidence="6">
    <location>
        <position position="99"/>
    </location>
</feature>
<keyword evidence="5 7" id="KW-0378">Hydrolase</keyword>
<name>A0A1T4W357_9FIRM</name>
<feature type="transmembrane region" description="Helical" evidence="7">
    <location>
        <begin position="67"/>
        <end position="91"/>
    </location>
</feature>
<comment type="catalytic activity">
    <reaction evidence="1 7">
        <text>Cleavage of hydrophobic, N-terminal signal or leader sequences from secreted and periplasmic proteins.</text>
        <dbReference type="EC" id="3.4.21.89"/>
    </reaction>
</comment>
<dbReference type="PANTHER" id="PTHR43390:SF1">
    <property type="entry name" value="CHLOROPLAST PROCESSING PEPTIDASE"/>
    <property type="match status" value="1"/>
</dbReference>
<evidence type="ECO:0000256" key="4">
    <source>
        <dbReference type="ARBA" id="ARBA00013208"/>
    </source>
</evidence>
<feature type="domain" description="Peptidase S26" evidence="9">
    <location>
        <begin position="72"/>
        <end position="214"/>
    </location>
</feature>
<dbReference type="STRING" id="39495.SAMN02745111_02242"/>
<evidence type="ECO:0000313" key="10">
    <source>
        <dbReference type="EMBL" id="SKA71692.1"/>
    </source>
</evidence>
<keyword evidence="7" id="KW-0812">Transmembrane</keyword>
<dbReference type="EMBL" id="FUXZ01000016">
    <property type="protein sequence ID" value="SKA71692.1"/>
    <property type="molecule type" value="Genomic_DNA"/>
</dbReference>